<dbReference type="EMBL" id="AJWJ01000021">
    <property type="protein sequence ID" value="KAF2077713.1"/>
    <property type="molecule type" value="Genomic_DNA"/>
</dbReference>
<dbReference type="Proteomes" id="UP000695562">
    <property type="component" value="Unassembled WGS sequence"/>
</dbReference>
<dbReference type="OrthoDB" id="2368263at2759"/>
<gene>
    <name evidence="2" type="ORF">CYY_000960</name>
</gene>
<dbReference type="InterPro" id="IPR040927">
    <property type="entry name" value="PF_Monalysin"/>
</dbReference>
<dbReference type="Pfam" id="PF18063">
    <property type="entry name" value="BB_PF"/>
    <property type="match status" value="1"/>
</dbReference>
<dbReference type="PANTHER" id="PTHR35884">
    <property type="entry name" value="SMALL AGGREGATE FORMATION PROTEIN"/>
    <property type="match status" value="1"/>
</dbReference>
<comment type="caution">
    <text evidence="2">The sequence shown here is derived from an EMBL/GenBank/DDBJ whole genome shotgun (WGS) entry which is preliminary data.</text>
</comment>
<keyword evidence="3" id="KW-1185">Reference proteome</keyword>
<dbReference type="GO" id="GO:0031157">
    <property type="term" value="P:regulation of aggregate size involved in sorocarp development"/>
    <property type="evidence" value="ECO:0007669"/>
    <property type="project" value="InterPro"/>
</dbReference>
<evidence type="ECO:0000313" key="2">
    <source>
        <dbReference type="EMBL" id="KAF2077713.1"/>
    </source>
</evidence>
<reference evidence="2" key="1">
    <citation type="submission" date="2020-01" db="EMBL/GenBank/DDBJ databases">
        <title>Development of genomics and gene disruption for Polysphondylium violaceum indicates a role for the polyketide synthase stlB in stalk morphogenesis.</title>
        <authorList>
            <person name="Narita B."/>
            <person name="Kawabe Y."/>
            <person name="Kin K."/>
            <person name="Saito T."/>
            <person name="Gibbs R."/>
            <person name="Kuspa A."/>
            <person name="Muzny D."/>
            <person name="Queller D."/>
            <person name="Richards S."/>
            <person name="Strassman J."/>
            <person name="Sucgang R."/>
            <person name="Worley K."/>
            <person name="Schaap P."/>
        </authorList>
    </citation>
    <scope>NUCLEOTIDE SEQUENCE</scope>
    <source>
        <strain evidence="2">QSvi11</strain>
    </source>
</reference>
<name>A0A8J4V533_9MYCE</name>
<sequence>MDIRGDHDKQEENVQGASVKDLFISNPNVTEEFLTILSNLPSYDMSKSPVVSSNEDVALNTKHKDIPHVFLMNRFTLFSGYKPVKYEVAAIPGETAVWARVNWNTRCKPVAVYTSFIDSKNVINLGTYSLEYRKGSSIVESWWRETTLSVGAQFKAYDASASVTTGYKYETTFSEEIVKGWSETLEKGDYMLYQNKILYAYEIRILDREDANYIARLINTAYDYDKSIPKAHVRGNRLFYFVDFNVNDPFFKRLSSNLYQTISFQKAVDYLMTDGWSRW</sequence>
<accession>A0A8J4V533</accession>
<organism evidence="2 3">
    <name type="scientific">Polysphondylium violaceum</name>
    <dbReference type="NCBI Taxonomy" id="133409"/>
    <lineage>
        <taxon>Eukaryota</taxon>
        <taxon>Amoebozoa</taxon>
        <taxon>Evosea</taxon>
        <taxon>Eumycetozoa</taxon>
        <taxon>Dictyostelia</taxon>
        <taxon>Dictyosteliales</taxon>
        <taxon>Dictyosteliaceae</taxon>
        <taxon>Polysphondylium</taxon>
    </lineage>
</organism>
<feature type="domain" description="Monalysin Pore-forming" evidence="1">
    <location>
        <begin position="49"/>
        <end position="273"/>
    </location>
</feature>
<evidence type="ECO:0000259" key="1">
    <source>
        <dbReference type="Pfam" id="PF18063"/>
    </source>
</evidence>
<dbReference type="PANTHER" id="PTHR35884:SF1">
    <property type="entry name" value="MONALYSIN BETA BARREL PORE-FORMING DOMAIN-CONTAINING PROTEIN-RELATED"/>
    <property type="match status" value="1"/>
</dbReference>
<proteinExistence type="predicted"/>
<dbReference type="AlphaFoldDB" id="A0A8J4V533"/>
<evidence type="ECO:0000313" key="3">
    <source>
        <dbReference type="Proteomes" id="UP000695562"/>
    </source>
</evidence>
<protein>
    <recommendedName>
        <fullName evidence="1">Monalysin Pore-forming domain-containing protein</fullName>
    </recommendedName>
</protein>
<dbReference type="InterPro" id="IPR038768">
    <property type="entry name" value="SmlA"/>
</dbReference>